<gene>
    <name evidence="2" type="ORF">DKZ56_02710</name>
</gene>
<evidence type="ECO:0000313" key="2">
    <source>
        <dbReference type="EMBL" id="QBK24875.1"/>
    </source>
</evidence>
<feature type="compositionally biased region" description="Polar residues" evidence="1">
    <location>
        <begin position="22"/>
        <end position="31"/>
    </location>
</feature>
<proteinExistence type="predicted"/>
<feature type="region of interest" description="Disordered" evidence="1">
    <location>
        <begin position="1"/>
        <end position="59"/>
    </location>
</feature>
<evidence type="ECO:0000256" key="1">
    <source>
        <dbReference type="SAM" id="MobiDB-lite"/>
    </source>
</evidence>
<feature type="compositionally biased region" description="Basic and acidic residues" evidence="1">
    <location>
        <begin position="1"/>
        <end position="14"/>
    </location>
</feature>
<accession>A0A4P6UQX5</accession>
<reference evidence="2 3" key="1">
    <citation type="submission" date="2019-02" db="EMBL/GenBank/DDBJ databases">
        <title>Ureibacillus thermophilus.</title>
        <authorList>
            <person name="Sunny J.S."/>
            <person name="Natarajan A."/>
            <person name="Saleena L.M."/>
        </authorList>
    </citation>
    <scope>NUCLEOTIDE SEQUENCE [LARGE SCALE GENOMIC DNA]</scope>
    <source>
        <strain evidence="2 3">LM102</strain>
    </source>
</reference>
<evidence type="ECO:0000313" key="3">
    <source>
        <dbReference type="Proteomes" id="UP000291151"/>
    </source>
</evidence>
<protein>
    <submittedName>
        <fullName evidence="2">Uncharacterized protein</fullName>
    </submittedName>
</protein>
<dbReference type="RefSeq" id="WP_208651205.1">
    <property type="nucleotide sequence ID" value="NZ_CP036528.1"/>
</dbReference>
<keyword evidence="3" id="KW-1185">Reference proteome</keyword>
<name>A0A4P6UQX5_9BACL</name>
<dbReference type="KEGG" id="uth:DKZ56_02710"/>
<organism evidence="2 3">
    <name type="scientific">Ureibacillus thermophilus</name>
    <dbReference type="NCBI Taxonomy" id="367743"/>
    <lineage>
        <taxon>Bacteria</taxon>
        <taxon>Bacillati</taxon>
        <taxon>Bacillota</taxon>
        <taxon>Bacilli</taxon>
        <taxon>Bacillales</taxon>
        <taxon>Caryophanaceae</taxon>
        <taxon>Ureibacillus</taxon>
    </lineage>
</organism>
<dbReference type="AlphaFoldDB" id="A0A4P6UQX5"/>
<sequence>MSIEDNKHKGEFQRKNKLRFHQSPNQKSTEFASDMAIETTSQKEKGRIQQPISERTAWH</sequence>
<dbReference type="EMBL" id="CP036528">
    <property type="protein sequence ID" value="QBK24875.1"/>
    <property type="molecule type" value="Genomic_DNA"/>
</dbReference>
<dbReference type="Proteomes" id="UP000291151">
    <property type="component" value="Chromosome"/>
</dbReference>